<comment type="caution">
    <text evidence="3">The sequence shown here is derived from an EMBL/GenBank/DDBJ whole genome shotgun (WGS) entry which is preliminary data.</text>
</comment>
<dbReference type="CDD" id="cd00063">
    <property type="entry name" value="FN3"/>
    <property type="match status" value="1"/>
</dbReference>
<reference evidence="3" key="1">
    <citation type="submission" date="2021-02" db="EMBL/GenBank/DDBJ databases">
        <authorList>
            <person name="Nowell W R."/>
        </authorList>
    </citation>
    <scope>NUCLEOTIDE SEQUENCE</scope>
</reference>
<evidence type="ECO:0000313" key="4">
    <source>
        <dbReference type="EMBL" id="CAF4976809.1"/>
    </source>
</evidence>
<accession>A0A8S3ABY9</accession>
<evidence type="ECO:0000313" key="3">
    <source>
        <dbReference type="EMBL" id="CAF4719942.1"/>
    </source>
</evidence>
<dbReference type="EMBL" id="CAJOBJ010198713">
    <property type="protein sequence ID" value="CAF4976809.1"/>
    <property type="molecule type" value="Genomic_DNA"/>
</dbReference>
<organism evidence="3 5">
    <name type="scientific">Rotaria magnacalcarata</name>
    <dbReference type="NCBI Taxonomy" id="392030"/>
    <lineage>
        <taxon>Eukaryota</taxon>
        <taxon>Metazoa</taxon>
        <taxon>Spiralia</taxon>
        <taxon>Gnathifera</taxon>
        <taxon>Rotifera</taxon>
        <taxon>Eurotatoria</taxon>
        <taxon>Bdelloidea</taxon>
        <taxon>Philodinida</taxon>
        <taxon>Philodinidae</taxon>
        <taxon>Rotaria</taxon>
    </lineage>
</organism>
<dbReference type="Gene3D" id="2.60.40.10">
    <property type="entry name" value="Immunoglobulins"/>
    <property type="match status" value="1"/>
</dbReference>
<evidence type="ECO:0000259" key="2">
    <source>
        <dbReference type="PROSITE" id="PS50853"/>
    </source>
</evidence>
<feature type="domain" description="Fibronectin type-III" evidence="2">
    <location>
        <begin position="23"/>
        <end position="69"/>
    </location>
</feature>
<dbReference type="InterPro" id="IPR003961">
    <property type="entry name" value="FN3_dom"/>
</dbReference>
<protein>
    <recommendedName>
        <fullName evidence="2">Fibronectin type-III domain-containing protein</fullName>
    </recommendedName>
</protein>
<evidence type="ECO:0000313" key="5">
    <source>
        <dbReference type="Proteomes" id="UP000681967"/>
    </source>
</evidence>
<name>A0A8S3ABY9_9BILA</name>
<dbReference type="AlphaFoldDB" id="A0A8S3ABY9"/>
<evidence type="ECO:0000256" key="1">
    <source>
        <dbReference type="SAM" id="MobiDB-lite"/>
    </source>
</evidence>
<dbReference type="PROSITE" id="PS50853">
    <property type="entry name" value="FN3"/>
    <property type="match status" value="1"/>
</dbReference>
<dbReference type="SUPFAM" id="SSF49265">
    <property type="entry name" value="Fibronectin type III"/>
    <property type="match status" value="1"/>
</dbReference>
<dbReference type="EMBL" id="CAJOBH010122784">
    <property type="protein sequence ID" value="CAF4719942.1"/>
    <property type="molecule type" value="Genomic_DNA"/>
</dbReference>
<dbReference type="Proteomes" id="UP000681720">
    <property type="component" value="Unassembled WGS sequence"/>
</dbReference>
<feature type="region of interest" description="Disordered" evidence="1">
    <location>
        <begin position="41"/>
        <end position="69"/>
    </location>
</feature>
<dbReference type="InterPro" id="IPR013783">
    <property type="entry name" value="Ig-like_fold"/>
</dbReference>
<feature type="compositionally biased region" description="Basic and acidic residues" evidence="1">
    <location>
        <begin position="56"/>
        <end position="69"/>
    </location>
</feature>
<proteinExistence type="predicted"/>
<dbReference type="Proteomes" id="UP000681967">
    <property type="component" value="Unassembled WGS sequence"/>
</dbReference>
<feature type="non-terminal residue" evidence="3">
    <location>
        <position position="1"/>
    </location>
</feature>
<dbReference type="InterPro" id="IPR036116">
    <property type="entry name" value="FN3_sf"/>
</dbReference>
<gene>
    <name evidence="3" type="ORF">BYL167_LOCUS44836</name>
    <name evidence="4" type="ORF">GIL414_LOCUS55772</name>
</gene>
<sequence>GFSEPLIIDAPVKAKWPFKPPDAPGTPECIGHTSDSITLQWTRPQNDGGNPVKGFIVEKKEKGTDRWIP</sequence>